<keyword evidence="2" id="KW-1185">Reference proteome</keyword>
<sequence length="174" mass="18873">MAGPEALLRGAPPPEFDAFLMQVGRINYAWTNTESLLIHLIAGLAGTDKDAAVIIHLTLNTTRARLDLVERLAKRDACPLSEPARARILAVAARMKKVSGLRNHFNHCLYAFDAGGGPVRAIQMRIADRKSSLRIGEESVLDAATLADMEAALAEMQAINAEIWSIIAAHRLPV</sequence>
<evidence type="ECO:0000313" key="1">
    <source>
        <dbReference type="EMBL" id="KEO53982.1"/>
    </source>
</evidence>
<comment type="caution">
    <text evidence="1">The sequence shown here is derived from an EMBL/GenBank/DDBJ whole genome shotgun (WGS) entry which is preliminary data.</text>
</comment>
<gene>
    <name evidence="1" type="ORF">TP2_03465</name>
</gene>
<dbReference type="AlphaFoldDB" id="A0A074JXA3"/>
<protein>
    <submittedName>
        <fullName evidence="1">Uncharacterized protein</fullName>
    </submittedName>
</protein>
<proteinExistence type="predicted"/>
<organism evidence="1 2">
    <name type="scientific">Thioclava pacifica DSM 10166</name>
    <dbReference type="NCBI Taxonomy" id="1353537"/>
    <lineage>
        <taxon>Bacteria</taxon>
        <taxon>Pseudomonadati</taxon>
        <taxon>Pseudomonadota</taxon>
        <taxon>Alphaproteobacteria</taxon>
        <taxon>Rhodobacterales</taxon>
        <taxon>Paracoccaceae</taxon>
        <taxon>Thioclava</taxon>
    </lineage>
</organism>
<dbReference type="Proteomes" id="UP000027432">
    <property type="component" value="Unassembled WGS sequence"/>
</dbReference>
<dbReference type="RefSeq" id="WP_038074785.1">
    <property type="nucleotide sequence ID" value="NZ_AUND01000012.1"/>
</dbReference>
<dbReference type="OrthoDB" id="7846470at2"/>
<name>A0A074JXA3_9RHOB</name>
<dbReference type="EMBL" id="AUND01000012">
    <property type="protein sequence ID" value="KEO53982.1"/>
    <property type="molecule type" value="Genomic_DNA"/>
</dbReference>
<dbReference type="STRING" id="1353537.TP2_03465"/>
<accession>A0A074JXA3</accession>
<dbReference type="eggNOG" id="ENOG5031JTI">
    <property type="taxonomic scope" value="Bacteria"/>
</dbReference>
<reference evidence="1 2" key="1">
    <citation type="submission" date="2013-07" db="EMBL/GenBank/DDBJ databases">
        <title>Thioclava pacifica DSM 10166 Genome Sequencing.</title>
        <authorList>
            <person name="Lai Q."/>
            <person name="Shao Z."/>
        </authorList>
    </citation>
    <scope>NUCLEOTIDE SEQUENCE [LARGE SCALE GENOMIC DNA]</scope>
    <source>
        <strain evidence="1 2">DSM 10166</strain>
    </source>
</reference>
<evidence type="ECO:0000313" key="2">
    <source>
        <dbReference type="Proteomes" id="UP000027432"/>
    </source>
</evidence>